<name>A0A411MPK2_9PSED</name>
<evidence type="ECO:0000313" key="2">
    <source>
        <dbReference type="EMBL" id="QBF28600.1"/>
    </source>
</evidence>
<keyword evidence="1" id="KW-0812">Transmembrane</keyword>
<dbReference type="CDD" id="cd07040">
    <property type="entry name" value="HP"/>
    <property type="match status" value="1"/>
</dbReference>
<organism evidence="2 3">
    <name type="scientific">Pseudomonas tructae</name>
    <dbReference type="NCBI Taxonomy" id="2518644"/>
    <lineage>
        <taxon>Bacteria</taxon>
        <taxon>Pseudomonadati</taxon>
        <taxon>Pseudomonadota</taxon>
        <taxon>Gammaproteobacteria</taxon>
        <taxon>Pseudomonadales</taxon>
        <taxon>Pseudomonadaceae</taxon>
        <taxon>Pseudomonas</taxon>
    </lineage>
</organism>
<evidence type="ECO:0000256" key="1">
    <source>
        <dbReference type="SAM" id="Phobius"/>
    </source>
</evidence>
<dbReference type="EMBL" id="CP035952">
    <property type="protein sequence ID" value="QBF28600.1"/>
    <property type="molecule type" value="Genomic_DNA"/>
</dbReference>
<proteinExistence type="predicted"/>
<keyword evidence="1" id="KW-0472">Membrane</keyword>
<keyword evidence="3" id="KW-1185">Reference proteome</keyword>
<dbReference type="AlphaFoldDB" id="A0A411MPK2"/>
<sequence>MSSSLTTHTLDCTAPKKRRRDRRSRKFLTGLGILFTLVVLALWWSSRTQIVDLGSDNQMHNSGVYTDWAKGNIIVLIRHAERCDRSPNPCLDDLSGITIEGSHAASEVGGAIQRLGMDNAQVLSSPEVRTRQTAHFMFGKAIASQDWLTQCDKGFSHAAFEHKTADHNLVLVTHSGCIDQLERQLNVPGSERSSAYASALFVSMGRNGKARILGQMNANEWHKLVSSTGK</sequence>
<reference evidence="2 3" key="1">
    <citation type="submission" date="2019-02" db="EMBL/GenBank/DDBJ databases">
        <title>Complete genome sequence of Pseudomonas sp. SNU WT1 isolated from rainbow trout.</title>
        <authorList>
            <person name="Oh W.T."/>
            <person name="Park S.C."/>
        </authorList>
    </citation>
    <scope>NUCLEOTIDE SEQUENCE [LARGE SCALE GENOMIC DNA]</scope>
    <source>
        <strain evidence="2 3">SNU WT1</strain>
    </source>
</reference>
<evidence type="ECO:0000313" key="3">
    <source>
        <dbReference type="Proteomes" id="UP000291130"/>
    </source>
</evidence>
<dbReference type="OrthoDB" id="6195868at2"/>
<dbReference type="Gene3D" id="3.40.50.1240">
    <property type="entry name" value="Phosphoglycerate mutase-like"/>
    <property type="match status" value="1"/>
</dbReference>
<protein>
    <submittedName>
        <fullName evidence="2">Histidine phosphatase family protein</fullName>
    </submittedName>
</protein>
<feature type="transmembrane region" description="Helical" evidence="1">
    <location>
        <begin position="27"/>
        <end position="45"/>
    </location>
</feature>
<dbReference type="Proteomes" id="UP000291130">
    <property type="component" value="Chromosome"/>
</dbReference>
<gene>
    <name evidence="2" type="ORF">EXN22_24035</name>
</gene>
<dbReference type="SUPFAM" id="SSF53254">
    <property type="entry name" value="Phosphoglycerate mutase-like"/>
    <property type="match status" value="1"/>
</dbReference>
<dbReference type="RefSeq" id="WP_130266388.1">
    <property type="nucleotide sequence ID" value="NZ_CP035952.1"/>
</dbReference>
<dbReference type="KEGG" id="ptk:EXN22_24035"/>
<dbReference type="InterPro" id="IPR029033">
    <property type="entry name" value="His_PPase_superfam"/>
</dbReference>
<keyword evidence="1" id="KW-1133">Transmembrane helix</keyword>
<accession>A0A411MPK2</accession>